<evidence type="ECO:0000313" key="1">
    <source>
        <dbReference type="EMBL" id="KIK27788.1"/>
    </source>
</evidence>
<dbReference type="OrthoDB" id="3258371at2759"/>
<organism evidence="1 2">
    <name type="scientific">Pisolithus microcarpus 441</name>
    <dbReference type="NCBI Taxonomy" id="765257"/>
    <lineage>
        <taxon>Eukaryota</taxon>
        <taxon>Fungi</taxon>
        <taxon>Dikarya</taxon>
        <taxon>Basidiomycota</taxon>
        <taxon>Agaricomycotina</taxon>
        <taxon>Agaricomycetes</taxon>
        <taxon>Agaricomycetidae</taxon>
        <taxon>Boletales</taxon>
        <taxon>Sclerodermatineae</taxon>
        <taxon>Pisolithaceae</taxon>
        <taxon>Pisolithus</taxon>
    </lineage>
</organism>
<protein>
    <submittedName>
        <fullName evidence="1">Uncharacterized protein</fullName>
    </submittedName>
</protein>
<accession>A0A0D0A6U9</accession>
<dbReference type="AlphaFoldDB" id="A0A0D0A6U9"/>
<evidence type="ECO:0000313" key="2">
    <source>
        <dbReference type="Proteomes" id="UP000054018"/>
    </source>
</evidence>
<reference evidence="1 2" key="1">
    <citation type="submission" date="2014-04" db="EMBL/GenBank/DDBJ databases">
        <authorList>
            <consortium name="DOE Joint Genome Institute"/>
            <person name="Kuo A."/>
            <person name="Kohler A."/>
            <person name="Costa M.D."/>
            <person name="Nagy L.G."/>
            <person name="Floudas D."/>
            <person name="Copeland A."/>
            <person name="Barry K.W."/>
            <person name="Cichocki N."/>
            <person name="Veneault-Fourrey C."/>
            <person name="LaButti K."/>
            <person name="Lindquist E.A."/>
            <person name="Lipzen A."/>
            <person name="Lundell T."/>
            <person name="Morin E."/>
            <person name="Murat C."/>
            <person name="Sun H."/>
            <person name="Tunlid A."/>
            <person name="Henrissat B."/>
            <person name="Grigoriev I.V."/>
            <person name="Hibbett D.S."/>
            <person name="Martin F."/>
            <person name="Nordberg H.P."/>
            <person name="Cantor M.N."/>
            <person name="Hua S.X."/>
        </authorList>
    </citation>
    <scope>NUCLEOTIDE SEQUENCE [LARGE SCALE GENOMIC DNA]</scope>
    <source>
        <strain evidence="1 2">441</strain>
    </source>
</reference>
<keyword evidence="2" id="KW-1185">Reference proteome</keyword>
<proteinExistence type="predicted"/>
<gene>
    <name evidence="1" type="ORF">PISMIDRAFT_92752</name>
</gene>
<dbReference type="EMBL" id="KN833695">
    <property type="protein sequence ID" value="KIK27788.1"/>
    <property type="molecule type" value="Genomic_DNA"/>
</dbReference>
<dbReference type="HOGENOM" id="CLU_2251106_0_0_1"/>
<reference evidence="2" key="2">
    <citation type="submission" date="2015-01" db="EMBL/GenBank/DDBJ databases">
        <title>Evolutionary Origins and Diversification of the Mycorrhizal Mutualists.</title>
        <authorList>
            <consortium name="DOE Joint Genome Institute"/>
            <consortium name="Mycorrhizal Genomics Consortium"/>
            <person name="Kohler A."/>
            <person name="Kuo A."/>
            <person name="Nagy L.G."/>
            <person name="Floudas D."/>
            <person name="Copeland A."/>
            <person name="Barry K.W."/>
            <person name="Cichocki N."/>
            <person name="Veneault-Fourrey C."/>
            <person name="LaButti K."/>
            <person name="Lindquist E.A."/>
            <person name="Lipzen A."/>
            <person name="Lundell T."/>
            <person name="Morin E."/>
            <person name="Murat C."/>
            <person name="Riley R."/>
            <person name="Ohm R."/>
            <person name="Sun H."/>
            <person name="Tunlid A."/>
            <person name="Henrissat B."/>
            <person name="Grigoriev I.V."/>
            <person name="Hibbett D.S."/>
            <person name="Martin F."/>
        </authorList>
    </citation>
    <scope>NUCLEOTIDE SEQUENCE [LARGE SCALE GENOMIC DNA]</scope>
    <source>
        <strain evidence="2">441</strain>
    </source>
</reference>
<feature type="non-terminal residue" evidence="1">
    <location>
        <position position="1"/>
    </location>
</feature>
<dbReference type="Proteomes" id="UP000054018">
    <property type="component" value="Unassembled WGS sequence"/>
</dbReference>
<name>A0A0D0A6U9_9AGAM</name>
<sequence length="104" mass="11538">LSDRSSKAFSVVSSGYVWDLRLESSVCCMFDSSHAHWSKTPVPHHNSIVHYLRQFGGAVLDGGACVDLESITLNVGVHEESIVPTLSKMWKFMAVIPHKEDKPL</sequence>